<feature type="transmembrane region" description="Helical" evidence="1">
    <location>
        <begin position="138"/>
        <end position="157"/>
    </location>
</feature>
<gene>
    <name evidence="3" type="ORF">KDM90_04300</name>
</gene>
<dbReference type="Gene3D" id="3.10.620.30">
    <property type="match status" value="1"/>
</dbReference>
<keyword evidence="4" id="KW-1185">Reference proteome</keyword>
<name>A0A941E193_9BURK</name>
<feature type="transmembrane region" description="Helical" evidence="1">
    <location>
        <begin position="560"/>
        <end position="580"/>
    </location>
</feature>
<evidence type="ECO:0000313" key="4">
    <source>
        <dbReference type="Proteomes" id="UP000678545"/>
    </source>
</evidence>
<dbReference type="Pfam" id="PF01841">
    <property type="entry name" value="Transglut_core"/>
    <property type="match status" value="1"/>
</dbReference>
<feature type="transmembrane region" description="Helical" evidence="1">
    <location>
        <begin position="114"/>
        <end position="132"/>
    </location>
</feature>
<comment type="caution">
    <text evidence="3">The sequence shown here is derived from an EMBL/GenBank/DDBJ whole genome shotgun (WGS) entry which is preliminary data.</text>
</comment>
<feature type="transmembrane region" description="Helical" evidence="1">
    <location>
        <begin position="169"/>
        <end position="189"/>
    </location>
</feature>
<dbReference type="Proteomes" id="UP000678545">
    <property type="component" value="Unassembled WGS sequence"/>
</dbReference>
<accession>A0A941E193</accession>
<dbReference type="InterPro" id="IPR002931">
    <property type="entry name" value="Transglutaminase-like"/>
</dbReference>
<keyword evidence="1" id="KW-0472">Membrane</keyword>
<proteinExistence type="predicted"/>
<dbReference type="InterPro" id="IPR021878">
    <property type="entry name" value="TgpA_N"/>
</dbReference>
<keyword evidence="1" id="KW-1133">Transmembrane helix</keyword>
<organism evidence="3 4">
    <name type="scientific">Undibacterium fentianense</name>
    <dbReference type="NCBI Taxonomy" id="2828728"/>
    <lineage>
        <taxon>Bacteria</taxon>
        <taxon>Pseudomonadati</taxon>
        <taxon>Pseudomonadota</taxon>
        <taxon>Betaproteobacteria</taxon>
        <taxon>Burkholderiales</taxon>
        <taxon>Oxalobacteraceae</taxon>
        <taxon>Undibacterium</taxon>
    </lineage>
</organism>
<dbReference type="PANTHER" id="PTHR42736:SF1">
    <property type="entry name" value="PROTEIN-GLUTAMINE GAMMA-GLUTAMYLTRANSFERASE"/>
    <property type="match status" value="1"/>
</dbReference>
<feature type="domain" description="Transglutaminase-like" evidence="2">
    <location>
        <begin position="412"/>
        <end position="483"/>
    </location>
</feature>
<evidence type="ECO:0000259" key="2">
    <source>
        <dbReference type="SMART" id="SM00460"/>
    </source>
</evidence>
<sequence length="664" mass="75749">MFRKIRTFFVAKFAIEKKESLLLVLACFLVLSNHFNNLSAWISVSTVGLMLWRAWLTLLGRKLPPRWILIPIALALMAGIFWQFRSFFGRETGVAMLALLLSCKLLEMHAKRDLFVILFLGFFLLLTSFFESQSIGTALQVAVAAFVLLLAQLSFQFNSHIPSLWQRSVILLKMLAFAIPLTIISFYLFPRIQGPLWGLPGDANTSRSGLSDSMAPGNISKLAMSEELVFRVKFLQEVPQKSDLYWRAIVLSSFDGRRWTEGRGTKEVKERELEVFGKGISQEITLEPANSHLLFGLDSVLKPPFIENKPTEINFEGEMFSPALINHRIRYQVVSHTRYRHNVNEDPLILRHNLRIPANLNPETKQFAQNLSLKFNETQAKVNAVLRHFREEKFYYTLEPPLLGRNSIDDFLFNTKTGFCEHYASAFVVLMRAMGVPARVVTGYQGGTLNTQDQYYEVRQSDAHAWAEVWESGQGWIRVDPTAAVAPERILQNLSATQKSTGFAGLVGDLIKENAWSKALRMRWSAINNSWNQWVLNYNQAQQSRLLEILGLHQIDWSKALTSLFFIGIVVVGLLAIPLIPKAVPMSAQDKLYAKFCAKFKNFGIERAIHEPPSSYLERIKPVLEKTKYKHAEQFIAYYVALKYGKMTNSNLVLKDMRALLKKL</sequence>
<dbReference type="InterPro" id="IPR052901">
    <property type="entry name" value="Bact_TGase-like"/>
</dbReference>
<reference evidence="3" key="1">
    <citation type="submission" date="2021-04" db="EMBL/GenBank/DDBJ databases">
        <title>novel species isolated from subtropical streams in China.</title>
        <authorList>
            <person name="Lu H."/>
        </authorList>
    </citation>
    <scope>NUCLEOTIDE SEQUENCE</scope>
    <source>
        <strain evidence="3">FT137W</strain>
    </source>
</reference>
<dbReference type="EMBL" id="JAGSPJ010000001">
    <property type="protein sequence ID" value="MBR7799212.1"/>
    <property type="molecule type" value="Genomic_DNA"/>
</dbReference>
<evidence type="ECO:0000313" key="3">
    <source>
        <dbReference type="EMBL" id="MBR7799212.1"/>
    </source>
</evidence>
<dbReference type="SMART" id="SM00460">
    <property type="entry name" value="TGc"/>
    <property type="match status" value="1"/>
</dbReference>
<dbReference type="Pfam" id="PF11992">
    <property type="entry name" value="TgpA_N"/>
    <property type="match status" value="1"/>
</dbReference>
<keyword evidence="1" id="KW-0812">Transmembrane</keyword>
<dbReference type="SUPFAM" id="SSF54001">
    <property type="entry name" value="Cysteine proteinases"/>
    <property type="match status" value="1"/>
</dbReference>
<dbReference type="InterPro" id="IPR038765">
    <property type="entry name" value="Papain-like_cys_pep_sf"/>
</dbReference>
<feature type="transmembrane region" description="Helical" evidence="1">
    <location>
        <begin position="64"/>
        <end position="82"/>
    </location>
</feature>
<dbReference type="RefSeq" id="WP_212674310.1">
    <property type="nucleotide sequence ID" value="NZ_JAGSPJ010000001.1"/>
</dbReference>
<evidence type="ECO:0000256" key="1">
    <source>
        <dbReference type="SAM" id="Phobius"/>
    </source>
</evidence>
<protein>
    <submittedName>
        <fullName evidence="3">DUF3488 domain-containing transglutaminase family protein</fullName>
    </submittedName>
</protein>
<dbReference type="PANTHER" id="PTHR42736">
    <property type="entry name" value="PROTEIN-GLUTAMINE GAMMA-GLUTAMYLTRANSFERASE"/>
    <property type="match status" value="1"/>
</dbReference>
<dbReference type="AlphaFoldDB" id="A0A941E193"/>